<gene>
    <name evidence="1" type="ORF">MRATA1EN1_LOCUS9480</name>
</gene>
<organism evidence="1 2">
    <name type="scientific">Rangifer tarandus platyrhynchus</name>
    <name type="common">Svalbard reindeer</name>
    <dbReference type="NCBI Taxonomy" id="3082113"/>
    <lineage>
        <taxon>Eukaryota</taxon>
        <taxon>Metazoa</taxon>
        <taxon>Chordata</taxon>
        <taxon>Craniata</taxon>
        <taxon>Vertebrata</taxon>
        <taxon>Euteleostomi</taxon>
        <taxon>Mammalia</taxon>
        <taxon>Eutheria</taxon>
        <taxon>Laurasiatheria</taxon>
        <taxon>Artiodactyla</taxon>
        <taxon>Ruminantia</taxon>
        <taxon>Pecora</taxon>
        <taxon>Cervidae</taxon>
        <taxon>Odocoileinae</taxon>
        <taxon>Rangifer</taxon>
    </lineage>
</organism>
<evidence type="ECO:0000313" key="2">
    <source>
        <dbReference type="Proteomes" id="UP001176941"/>
    </source>
</evidence>
<dbReference type="Proteomes" id="UP001176941">
    <property type="component" value="Chromosome 2"/>
</dbReference>
<proteinExistence type="predicted"/>
<reference evidence="1" key="1">
    <citation type="submission" date="2023-04" db="EMBL/GenBank/DDBJ databases">
        <authorList>
            <consortium name="ELIXIR-Norway"/>
        </authorList>
    </citation>
    <scope>NUCLEOTIDE SEQUENCE [LARGE SCALE GENOMIC DNA]</scope>
</reference>
<keyword evidence="2" id="KW-1185">Reference proteome</keyword>
<sequence length="125" mass="13929">MSQVIVNTTEQSVRHQWSLTAVRLTYPQRQQIHTEIRHKDIKGSPCRASVVLGMCGKLRAVLSENDTCTHADSPASPPMTSMQASVSVPNLSLVLQTHRNIYRRASILRMHISPGNIPGRGWCKT</sequence>
<name>A0ABN8YJA0_RANTA</name>
<evidence type="ECO:0000313" key="1">
    <source>
        <dbReference type="EMBL" id="CAI9160518.1"/>
    </source>
</evidence>
<accession>A0ABN8YJA0</accession>
<protein>
    <submittedName>
        <fullName evidence="1">Uncharacterized protein</fullName>
    </submittedName>
</protein>
<dbReference type="EMBL" id="OX459938">
    <property type="protein sequence ID" value="CAI9160518.1"/>
    <property type="molecule type" value="Genomic_DNA"/>
</dbReference>